<feature type="chain" id="PRO_5032745494" evidence="7">
    <location>
        <begin position="19"/>
        <end position="451"/>
    </location>
</feature>
<dbReference type="PANTHER" id="PTHR32060:SF30">
    <property type="entry name" value="CARBOXY-TERMINAL PROCESSING PROTEASE CTPA"/>
    <property type="match status" value="1"/>
</dbReference>
<gene>
    <name evidence="9" type="ORF">HNR42_000665</name>
</gene>
<evidence type="ECO:0000256" key="5">
    <source>
        <dbReference type="RuleBase" id="RU004404"/>
    </source>
</evidence>
<dbReference type="InterPro" id="IPR001478">
    <property type="entry name" value="PDZ"/>
</dbReference>
<dbReference type="Gene3D" id="3.30.750.44">
    <property type="match status" value="1"/>
</dbReference>
<dbReference type="SMART" id="SM00245">
    <property type="entry name" value="TSPc"/>
    <property type="match status" value="1"/>
</dbReference>
<dbReference type="GO" id="GO:0004252">
    <property type="term" value="F:serine-type endopeptidase activity"/>
    <property type="evidence" value="ECO:0007669"/>
    <property type="project" value="UniProtKB-EC"/>
</dbReference>
<evidence type="ECO:0000313" key="9">
    <source>
        <dbReference type="EMBL" id="MBB6097251.1"/>
    </source>
</evidence>
<organism evidence="9 10">
    <name type="scientific">Deinobacterium chartae</name>
    <dbReference type="NCBI Taxonomy" id="521158"/>
    <lineage>
        <taxon>Bacteria</taxon>
        <taxon>Thermotogati</taxon>
        <taxon>Deinococcota</taxon>
        <taxon>Deinococci</taxon>
        <taxon>Deinococcales</taxon>
        <taxon>Deinococcaceae</taxon>
        <taxon>Deinobacterium</taxon>
    </lineage>
</organism>
<evidence type="ECO:0000256" key="1">
    <source>
        <dbReference type="ARBA" id="ARBA00009179"/>
    </source>
</evidence>
<proteinExistence type="inferred from homology"/>
<dbReference type="PROSITE" id="PS50106">
    <property type="entry name" value="PDZ"/>
    <property type="match status" value="1"/>
</dbReference>
<dbReference type="Gene3D" id="3.90.226.10">
    <property type="entry name" value="2-enoyl-CoA Hydratase, Chain A, domain 1"/>
    <property type="match status" value="1"/>
</dbReference>
<keyword evidence="7" id="KW-0732">Signal</keyword>
<dbReference type="Pfam" id="PF03572">
    <property type="entry name" value="Peptidase_S41"/>
    <property type="match status" value="1"/>
</dbReference>
<dbReference type="Proteomes" id="UP000569951">
    <property type="component" value="Unassembled WGS sequence"/>
</dbReference>
<evidence type="ECO:0000256" key="6">
    <source>
        <dbReference type="SAM" id="MobiDB-lite"/>
    </source>
</evidence>
<comment type="caution">
    <text evidence="9">The sequence shown here is derived from an EMBL/GenBank/DDBJ whole genome shotgun (WGS) entry which is preliminary data.</text>
</comment>
<evidence type="ECO:0000313" key="10">
    <source>
        <dbReference type="Proteomes" id="UP000569951"/>
    </source>
</evidence>
<dbReference type="GO" id="GO:0006508">
    <property type="term" value="P:proteolysis"/>
    <property type="evidence" value="ECO:0007669"/>
    <property type="project" value="UniProtKB-KW"/>
</dbReference>
<protein>
    <submittedName>
        <fullName evidence="9">Carboxyl-terminal processing protease</fullName>
        <ecNumber evidence="9">3.4.21.102</ecNumber>
    </submittedName>
</protein>
<accession>A0A841HUV5</accession>
<evidence type="ECO:0000256" key="4">
    <source>
        <dbReference type="ARBA" id="ARBA00022825"/>
    </source>
</evidence>
<dbReference type="CDD" id="cd07560">
    <property type="entry name" value="Peptidase_S41_CPP"/>
    <property type="match status" value="1"/>
</dbReference>
<evidence type="ECO:0000256" key="7">
    <source>
        <dbReference type="SAM" id="SignalP"/>
    </source>
</evidence>
<dbReference type="PANTHER" id="PTHR32060">
    <property type="entry name" value="TAIL-SPECIFIC PROTEASE"/>
    <property type="match status" value="1"/>
</dbReference>
<dbReference type="SMART" id="SM00228">
    <property type="entry name" value="PDZ"/>
    <property type="match status" value="1"/>
</dbReference>
<dbReference type="GO" id="GO:0030288">
    <property type="term" value="C:outer membrane-bounded periplasmic space"/>
    <property type="evidence" value="ECO:0007669"/>
    <property type="project" value="TreeGrafter"/>
</dbReference>
<dbReference type="InterPro" id="IPR005151">
    <property type="entry name" value="Tail-specific_protease"/>
</dbReference>
<dbReference type="EMBL" id="JACHHG010000002">
    <property type="protein sequence ID" value="MBB6097251.1"/>
    <property type="molecule type" value="Genomic_DNA"/>
</dbReference>
<dbReference type="AlphaFoldDB" id="A0A841HUV5"/>
<evidence type="ECO:0000259" key="8">
    <source>
        <dbReference type="PROSITE" id="PS50106"/>
    </source>
</evidence>
<feature type="region of interest" description="Disordered" evidence="6">
    <location>
        <begin position="267"/>
        <end position="288"/>
    </location>
</feature>
<dbReference type="Pfam" id="PF17820">
    <property type="entry name" value="PDZ_6"/>
    <property type="match status" value="1"/>
</dbReference>
<dbReference type="Pfam" id="PF22694">
    <property type="entry name" value="CtpB_N-like"/>
    <property type="match status" value="1"/>
</dbReference>
<dbReference type="InterPro" id="IPR041489">
    <property type="entry name" value="PDZ_6"/>
</dbReference>
<dbReference type="InterPro" id="IPR055210">
    <property type="entry name" value="CtpA/B_N"/>
</dbReference>
<keyword evidence="10" id="KW-1185">Reference proteome</keyword>
<dbReference type="Gene3D" id="2.30.42.10">
    <property type="match status" value="1"/>
</dbReference>
<feature type="signal peptide" evidence="7">
    <location>
        <begin position="1"/>
        <end position="18"/>
    </location>
</feature>
<dbReference type="InterPro" id="IPR036034">
    <property type="entry name" value="PDZ_sf"/>
</dbReference>
<sequence length="451" mass="47974">MNKSRRITVIAVSLAATAAIGYAQLRTYASDGALKTIEGQTFLEVLGSLQQLYLDKSKVETDKLLQGAINGMLSSLEDPFTSYTPPEDNALDEEDLSGSFFGIGVTLEPANPDGTGSRAAQVYKNQPAAKAGMLAGDEIIKVNGEDITKLTTRQSVRKIRGPKDTDVKLTLRRDGQTLDITVRRAEVQLFAVETGMLPGDIGYISINTFYNERIFDQIAAAVKKMNDAGVKKLVLDMRDNGGGLLDGGIFVADQFLQEGNIVSLRDRNGVERLPSGPGRTSGKAQKQPTDYTGEMVVLVNKNSASASEIVAGALQDLGRAKVIGEKTFGKGVAQSVLSLPDGGKVAIVAQEWLTPKGRAIQGKGIEPDIVIPDSRRPNVVALEGSGAAPGTKITVNIGGKSVELTADKEGRFTYSDTPARLPTGSDVQGQASVDLKNDAQLQEALKQLGQR</sequence>
<dbReference type="SUPFAM" id="SSF52096">
    <property type="entry name" value="ClpP/crotonase"/>
    <property type="match status" value="1"/>
</dbReference>
<dbReference type="SUPFAM" id="SSF50156">
    <property type="entry name" value="PDZ domain-like"/>
    <property type="match status" value="1"/>
</dbReference>
<dbReference type="EC" id="3.4.21.102" evidence="9"/>
<dbReference type="InterPro" id="IPR029045">
    <property type="entry name" value="ClpP/crotonase-like_dom_sf"/>
</dbReference>
<keyword evidence="3 5" id="KW-0378">Hydrolase</keyword>
<dbReference type="NCBIfam" id="TIGR00225">
    <property type="entry name" value="prc"/>
    <property type="match status" value="1"/>
</dbReference>
<comment type="similarity">
    <text evidence="1 5">Belongs to the peptidase S41A family.</text>
</comment>
<name>A0A841HUV5_9DEIO</name>
<dbReference type="GO" id="GO:0007165">
    <property type="term" value="P:signal transduction"/>
    <property type="evidence" value="ECO:0007669"/>
    <property type="project" value="TreeGrafter"/>
</dbReference>
<feature type="domain" description="PDZ" evidence="8">
    <location>
        <begin position="97"/>
        <end position="186"/>
    </location>
</feature>
<dbReference type="RefSeq" id="WP_183984481.1">
    <property type="nucleotide sequence ID" value="NZ_JACHHG010000002.1"/>
</dbReference>
<evidence type="ECO:0000256" key="2">
    <source>
        <dbReference type="ARBA" id="ARBA00022670"/>
    </source>
</evidence>
<keyword evidence="4 5" id="KW-0720">Serine protease</keyword>
<reference evidence="9 10" key="1">
    <citation type="submission" date="2020-08" db="EMBL/GenBank/DDBJ databases">
        <title>Genomic Encyclopedia of Type Strains, Phase IV (KMG-IV): sequencing the most valuable type-strain genomes for metagenomic binning, comparative biology and taxonomic classification.</title>
        <authorList>
            <person name="Goeker M."/>
        </authorList>
    </citation>
    <scope>NUCLEOTIDE SEQUENCE [LARGE SCALE GENOMIC DNA]</scope>
    <source>
        <strain evidence="9 10">DSM 21458</strain>
    </source>
</reference>
<dbReference type="InterPro" id="IPR004447">
    <property type="entry name" value="Peptidase_S41A"/>
</dbReference>
<keyword evidence="2 5" id="KW-0645">Protease</keyword>
<evidence type="ECO:0000256" key="3">
    <source>
        <dbReference type="ARBA" id="ARBA00022801"/>
    </source>
</evidence>
<dbReference type="CDD" id="cd06782">
    <property type="entry name" value="cpPDZ_CPP-like"/>
    <property type="match status" value="1"/>
</dbReference>